<organism evidence="2 3">
    <name type="scientific">Alteromonas macleodii</name>
    <name type="common">Pseudoalteromonas macleodii</name>
    <dbReference type="NCBI Taxonomy" id="28108"/>
    <lineage>
        <taxon>Bacteria</taxon>
        <taxon>Pseudomonadati</taxon>
        <taxon>Pseudomonadota</taxon>
        <taxon>Gammaproteobacteria</taxon>
        <taxon>Alteromonadales</taxon>
        <taxon>Alteromonadaceae</taxon>
        <taxon>Alteromonas/Salinimonas group</taxon>
        <taxon>Alteromonas</taxon>
    </lineage>
</organism>
<dbReference type="Proteomes" id="UP000509458">
    <property type="component" value="Chromosome"/>
</dbReference>
<keyword evidence="1" id="KW-0812">Transmembrane</keyword>
<accession>A0A6T9Y1M5</accession>
<proteinExistence type="predicted"/>
<keyword evidence="1" id="KW-0472">Membrane</keyword>
<evidence type="ECO:0000313" key="3">
    <source>
        <dbReference type="Proteomes" id="UP000509458"/>
    </source>
</evidence>
<dbReference type="AlphaFoldDB" id="A0A6T9Y1M5"/>
<reference evidence="2 3" key="1">
    <citation type="submission" date="2020-06" db="EMBL/GenBank/DDBJ databases">
        <authorList>
            <person name="Duchaud E."/>
        </authorList>
    </citation>
    <scope>NUCLEOTIDE SEQUENCE [LARGE SCALE GENOMIC DNA]</scope>
    <source>
        <strain evidence="2">Alteromonas fortis</strain>
    </source>
</reference>
<feature type="transmembrane region" description="Helical" evidence="1">
    <location>
        <begin position="57"/>
        <end position="77"/>
    </location>
</feature>
<name>A0A6T9Y1M5_ALTMA</name>
<evidence type="ECO:0000313" key="2">
    <source>
        <dbReference type="EMBL" id="CAB9494194.1"/>
    </source>
</evidence>
<dbReference type="EMBL" id="LR812090">
    <property type="protein sequence ID" value="CAB9494194.1"/>
    <property type="molecule type" value="Genomic_DNA"/>
</dbReference>
<keyword evidence="1" id="KW-1133">Transmembrane helix</keyword>
<gene>
    <name evidence="2" type="ORF">ALFOR1_31154</name>
</gene>
<evidence type="ECO:0000256" key="1">
    <source>
        <dbReference type="SAM" id="Phobius"/>
    </source>
</evidence>
<protein>
    <submittedName>
        <fullName evidence="2">Uncharacterized protein</fullName>
    </submittedName>
</protein>
<feature type="transmembrane region" description="Helical" evidence="1">
    <location>
        <begin position="20"/>
        <end position="37"/>
    </location>
</feature>
<sequence>MLEPSSSTYFLSNVESISASFNSIGLLIAAAVLVATFKFTTLLQSLSTLTKLKPKHIVVIAFSIFLVAFTTSLLNGLRVHNVQNAILTNQTQIISGCITDHKIIRGNSREEMFVISNVKFKYNDYATEQYFFANRNHNTFIKNGQCVTIVFLPKQENGILKIDKV</sequence>